<dbReference type="EMBL" id="VSSQ01119285">
    <property type="protein sequence ID" value="MPN52816.1"/>
    <property type="molecule type" value="Genomic_DNA"/>
</dbReference>
<organism evidence="3">
    <name type="scientific">bioreactor metagenome</name>
    <dbReference type="NCBI Taxonomy" id="1076179"/>
    <lineage>
        <taxon>unclassified sequences</taxon>
        <taxon>metagenomes</taxon>
        <taxon>ecological metagenomes</taxon>
    </lineage>
</organism>
<keyword evidence="3" id="KW-0808">Transferase</keyword>
<evidence type="ECO:0000256" key="1">
    <source>
        <dbReference type="ARBA" id="ARBA00038240"/>
    </source>
</evidence>
<dbReference type="AlphaFoldDB" id="A0A645IP34"/>
<dbReference type="PANTHER" id="PTHR21064">
    <property type="entry name" value="AMINOGLYCOSIDE PHOSPHOTRANSFERASE DOMAIN-CONTAINING PROTEIN-RELATED"/>
    <property type="match status" value="1"/>
</dbReference>
<proteinExistence type="inferred from homology"/>
<dbReference type="GO" id="GO:0004413">
    <property type="term" value="F:homoserine kinase activity"/>
    <property type="evidence" value="ECO:0007669"/>
    <property type="project" value="UniProtKB-EC"/>
</dbReference>
<feature type="domain" description="Aminoglycoside phosphotransferase" evidence="2">
    <location>
        <begin position="14"/>
        <end position="92"/>
    </location>
</feature>
<dbReference type="PANTHER" id="PTHR21064:SF6">
    <property type="entry name" value="AMINOGLYCOSIDE PHOSPHOTRANSFERASE DOMAIN-CONTAINING PROTEIN"/>
    <property type="match status" value="1"/>
</dbReference>
<dbReference type="EC" id="2.7.1.39" evidence="3"/>
<dbReference type="SUPFAM" id="SSF56112">
    <property type="entry name" value="Protein kinase-like (PK-like)"/>
    <property type="match status" value="1"/>
</dbReference>
<sequence length="148" mass="17252">MKPCVLNELVAVRTALSVLPKTPQTYGLVHYDFEPDNVFFDKENQRCGVIDFDDGMYHWYAHDLEQAFEEISEALEGERLSRAKRAFISGYAAAFPYSADTEKLLPLMRRFCNLYAYARLIRAVDERFEKEPDWLVCLRKKLDAKCIN</sequence>
<dbReference type="InterPro" id="IPR002575">
    <property type="entry name" value="Aminoglycoside_PTrfase"/>
</dbReference>
<evidence type="ECO:0000313" key="3">
    <source>
        <dbReference type="EMBL" id="MPN52816.1"/>
    </source>
</evidence>
<accession>A0A645IP34</accession>
<comment type="caution">
    <text evidence="3">The sequence shown here is derived from an EMBL/GenBank/DDBJ whole genome shotgun (WGS) entry which is preliminary data.</text>
</comment>
<dbReference type="Gene3D" id="3.90.1200.10">
    <property type="match status" value="1"/>
</dbReference>
<reference evidence="3" key="1">
    <citation type="submission" date="2019-08" db="EMBL/GenBank/DDBJ databases">
        <authorList>
            <person name="Kucharzyk K."/>
            <person name="Murdoch R.W."/>
            <person name="Higgins S."/>
            <person name="Loffler F."/>
        </authorList>
    </citation>
    <scope>NUCLEOTIDE SEQUENCE</scope>
</reference>
<dbReference type="InterPro" id="IPR011009">
    <property type="entry name" value="Kinase-like_dom_sf"/>
</dbReference>
<gene>
    <name evidence="3" type="primary">thrB_28</name>
    <name evidence="3" type="ORF">SDC9_200479</name>
</gene>
<evidence type="ECO:0000259" key="2">
    <source>
        <dbReference type="Pfam" id="PF01636"/>
    </source>
</evidence>
<protein>
    <submittedName>
        <fullName evidence="3">Homoserine kinase</fullName>
        <ecNumber evidence="3">2.7.1.39</ecNumber>
    </submittedName>
</protein>
<comment type="similarity">
    <text evidence="1">Belongs to the pseudomonas-type ThrB family.</text>
</comment>
<dbReference type="Pfam" id="PF01636">
    <property type="entry name" value="APH"/>
    <property type="match status" value="1"/>
</dbReference>
<dbReference type="InterPro" id="IPR050249">
    <property type="entry name" value="Pseudomonas-type_ThrB"/>
</dbReference>
<keyword evidence="3" id="KW-0418">Kinase</keyword>
<name>A0A645IP34_9ZZZZ</name>